<evidence type="ECO:0000313" key="3">
    <source>
        <dbReference type="Proteomes" id="UP000271162"/>
    </source>
</evidence>
<accession>A0A0N4YGK1</accession>
<protein>
    <submittedName>
        <fullName evidence="4">Gag-pol polyprotein</fullName>
    </submittedName>
</protein>
<proteinExistence type="predicted"/>
<reference evidence="2 3" key="2">
    <citation type="submission" date="2018-11" db="EMBL/GenBank/DDBJ databases">
        <authorList>
            <consortium name="Pathogen Informatics"/>
        </authorList>
    </citation>
    <scope>NUCLEOTIDE SEQUENCE [LARGE SCALE GENOMIC DNA]</scope>
</reference>
<reference evidence="4" key="1">
    <citation type="submission" date="2017-02" db="UniProtKB">
        <authorList>
            <consortium name="WormBaseParasite"/>
        </authorList>
    </citation>
    <scope>IDENTIFICATION</scope>
</reference>
<gene>
    <name evidence="2" type="ORF">NBR_LOCUS15944</name>
</gene>
<keyword evidence="3" id="KW-1185">Reference proteome</keyword>
<evidence type="ECO:0000313" key="2">
    <source>
        <dbReference type="EMBL" id="VDL79538.1"/>
    </source>
</evidence>
<evidence type="ECO:0000313" key="4">
    <source>
        <dbReference type="WBParaSite" id="NBR_0001594301-mRNA-1"/>
    </source>
</evidence>
<evidence type="ECO:0000256" key="1">
    <source>
        <dbReference type="SAM" id="MobiDB-lite"/>
    </source>
</evidence>
<dbReference type="WBParaSite" id="NBR_0001594301-mRNA-1">
    <property type="protein sequence ID" value="NBR_0001594301-mRNA-1"/>
    <property type="gene ID" value="NBR_0001594301"/>
</dbReference>
<dbReference type="AlphaFoldDB" id="A0A0N4YGK1"/>
<feature type="region of interest" description="Disordered" evidence="1">
    <location>
        <begin position="52"/>
        <end position="95"/>
    </location>
</feature>
<dbReference type="EMBL" id="UYSL01021961">
    <property type="protein sequence ID" value="VDL79538.1"/>
    <property type="molecule type" value="Genomic_DNA"/>
</dbReference>
<dbReference type="Proteomes" id="UP000271162">
    <property type="component" value="Unassembled WGS sequence"/>
</dbReference>
<sequence>MESASITGVSDRELNAIGNVALSQFIDDLENFQQKTDIIASLEVRWNAKKWQDKNGLTSEESPTPPQVKQRATSVTKFQRNHQTQDWNKEQRQHE</sequence>
<feature type="compositionally biased region" description="Polar residues" evidence="1">
    <location>
        <begin position="70"/>
        <end position="86"/>
    </location>
</feature>
<organism evidence="4">
    <name type="scientific">Nippostrongylus brasiliensis</name>
    <name type="common">Rat hookworm</name>
    <dbReference type="NCBI Taxonomy" id="27835"/>
    <lineage>
        <taxon>Eukaryota</taxon>
        <taxon>Metazoa</taxon>
        <taxon>Ecdysozoa</taxon>
        <taxon>Nematoda</taxon>
        <taxon>Chromadorea</taxon>
        <taxon>Rhabditida</taxon>
        <taxon>Rhabditina</taxon>
        <taxon>Rhabditomorpha</taxon>
        <taxon>Strongyloidea</taxon>
        <taxon>Heligmosomidae</taxon>
        <taxon>Nippostrongylus</taxon>
    </lineage>
</organism>
<name>A0A0N4YGK1_NIPBR</name>